<dbReference type="Pfam" id="PF17754">
    <property type="entry name" value="TetR_C_14"/>
    <property type="match status" value="1"/>
</dbReference>
<keyword evidence="1" id="KW-0805">Transcription regulation</keyword>
<dbReference type="PROSITE" id="PS50977">
    <property type="entry name" value="HTH_TETR_2"/>
    <property type="match status" value="1"/>
</dbReference>
<dbReference type="PANTHER" id="PTHR30055:SF238">
    <property type="entry name" value="MYCOFACTOCIN BIOSYNTHESIS TRANSCRIPTIONAL REGULATOR MFTR-RELATED"/>
    <property type="match status" value="1"/>
</dbReference>
<reference evidence="6 7" key="1">
    <citation type="journal article" date="2019" name="Microorganisms">
        <title>Systematic Affiliation and Genome Analysis of Subtercola vilae DB165(T) with Particular Emphasis on Cold Adaptation of an Isolate from a High-Altitude Cold Volcano Lake.</title>
        <authorList>
            <person name="Villalobos A.S."/>
            <person name="Wiese J."/>
            <person name="Imhoff J.F."/>
            <person name="Dorador C."/>
            <person name="Keller A."/>
            <person name="Hentschel U."/>
        </authorList>
    </citation>
    <scope>NUCLEOTIDE SEQUENCE [LARGE SCALE GENOMIC DNA]</scope>
    <source>
        <strain evidence="6 7">DB165</strain>
    </source>
</reference>
<accession>A0A4T2BS14</accession>
<dbReference type="InterPro" id="IPR041347">
    <property type="entry name" value="MftR_C"/>
</dbReference>
<dbReference type="GO" id="GO:0000976">
    <property type="term" value="F:transcription cis-regulatory region binding"/>
    <property type="evidence" value="ECO:0007669"/>
    <property type="project" value="TreeGrafter"/>
</dbReference>
<dbReference type="GO" id="GO:0003700">
    <property type="term" value="F:DNA-binding transcription factor activity"/>
    <property type="evidence" value="ECO:0007669"/>
    <property type="project" value="TreeGrafter"/>
</dbReference>
<evidence type="ECO:0000259" key="5">
    <source>
        <dbReference type="PROSITE" id="PS50977"/>
    </source>
</evidence>
<evidence type="ECO:0000256" key="1">
    <source>
        <dbReference type="ARBA" id="ARBA00023015"/>
    </source>
</evidence>
<dbReference type="InterPro" id="IPR050109">
    <property type="entry name" value="HTH-type_TetR-like_transc_reg"/>
</dbReference>
<gene>
    <name evidence="6" type="ORF">D4765_13780</name>
</gene>
<dbReference type="EMBL" id="QYRT01000030">
    <property type="protein sequence ID" value="TIH33839.1"/>
    <property type="molecule type" value="Genomic_DNA"/>
</dbReference>
<evidence type="ECO:0000313" key="6">
    <source>
        <dbReference type="EMBL" id="TIH33839.1"/>
    </source>
</evidence>
<proteinExistence type="predicted"/>
<protein>
    <submittedName>
        <fullName evidence="6">TetR family transcriptional regulator</fullName>
    </submittedName>
</protein>
<feature type="domain" description="HTH tetR-type" evidence="5">
    <location>
        <begin position="6"/>
        <end position="66"/>
    </location>
</feature>
<dbReference type="Gene3D" id="1.10.357.10">
    <property type="entry name" value="Tetracycline Repressor, domain 2"/>
    <property type="match status" value="1"/>
</dbReference>
<name>A0A4T2BS14_9MICO</name>
<evidence type="ECO:0000256" key="4">
    <source>
        <dbReference type="PROSITE-ProRule" id="PRU00335"/>
    </source>
</evidence>
<dbReference type="PANTHER" id="PTHR30055">
    <property type="entry name" value="HTH-TYPE TRANSCRIPTIONAL REGULATOR RUTR"/>
    <property type="match status" value="1"/>
</dbReference>
<comment type="caution">
    <text evidence="6">The sequence shown here is derived from an EMBL/GenBank/DDBJ whole genome shotgun (WGS) entry which is preliminary data.</text>
</comment>
<feature type="DNA-binding region" description="H-T-H motif" evidence="4">
    <location>
        <begin position="29"/>
        <end position="48"/>
    </location>
</feature>
<dbReference type="OrthoDB" id="956698at2"/>
<keyword evidence="7" id="KW-1185">Reference proteome</keyword>
<keyword evidence="3" id="KW-0804">Transcription</keyword>
<dbReference type="Pfam" id="PF00440">
    <property type="entry name" value="TetR_N"/>
    <property type="match status" value="1"/>
</dbReference>
<dbReference type="InterPro" id="IPR023772">
    <property type="entry name" value="DNA-bd_HTH_TetR-type_CS"/>
</dbReference>
<dbReference type="AlphaFoldDB" id="A0A4T2BS14"/>
<evidence type="ECO:0000256" key="2">
    <source>
        <dbReference type="ARBA" id="ARBA00023125"/>
    </source>
</evidence>
<keyword evidence="2 4" id="KW-0238">DNA-binding</keyword>
<dbReference type="SUPFAM" id="SSF46689">
    <property type="entry name" value="Homeodomain-like"/>
    <property type="match status" value="1"/>
</dbReference>
<dbReference type="InterPro" id="IPR001647">
    <property type="entry name" value="HTH_TetR"/>
</dbReference>
<dbReference type="Proteomes" id="UP000306192">
    <property type="component" value="Unassembled WGS sequence"/>
</dbReference>
<dbReference type="PROSITE" id="PS01081">
    <property type="entry name" value="HTH_TETR_1"/>
    <property type="match status" value="1"/>
</dbReference>
<dbReference type="InterPro" id="IPR009057">
    <property type="entry name" value="Homeodomain-like_sf"/>
</dbReference>
<dbReference type="PRINTS" id="PR00455">
    <property type="entry name" value="HTHTETR"/>
</dbReference>
<organism evidence="6 7">
    <name type="scientific">Subtercola vilae</name>
    <dbReference type="NCBI Taxonomy" id="2056433"/>
    <lineage>
        <taxon>Bacteria</taxon>
        <taxon>Bacillati</taxon>
        <taxon>Actinomycetota</taxon>
        <taxon>Actinomycetes</taxon>
        <taxon>Micrococcales</taxon>
        <taxon>Microbacteriaceae</taxon>
        <taxon>Subtercola</taxon>
    </lineage>
</organism>
<evidence type="ECO:0000256" key="3">
    <source>
        <dbReference type="ARBA" id="ARBA00023163"/>
    </source>
</evidence>
<sequence>MPRSGLEARRRLQQAALELYAERGYDSTTAADIADRAGVNQRTFFRHFPDKREVLFGGQDDLHQSLIASVIAEPDGTPPVDVLRNALLASTHVLEDNKEAGATRLRIIAETPALLERDLAKGAAMASALADALCGRGETRDAADLVGAVCWATFHHAAAQWIATPGRTLDSFVTDAFDLLSSSVNRSARSVL</sequence>
<evidence type="ECO:0000313" key="7">
    <source>
        <dbReference type="Proteomes" id="UP000306192"/>
    </source>
</evidence>